<protein>
    <submittedName>
        <fullName evidence="2">Uncharacterized protein</fullName>
    </submittedName>
</protein>
<sequence length="40" mass="4510">MKSTLKILSICLFSLSGFAQGNNEKYENRIVEASDKYVIV</sequence>
<gene>
    <name evidence="2" type="ORF">SAMN02927937_00928</name>
</gene>
<dbReference type="EMBL" id="FNXE01000009">
    <property type="protein sequence ID" value="SEH69927.1"/>
    <property type="molecule type" value="Genomic_DNA"/>
</dbReference>
<feature type="chain" id="PRO_5011536469" evidence="1">
    <location>
        <begin position="22"/>
        <end position="40"/>
    </location>
</feature>
<keyword evidence="1" id="KW-0732">Signal</keyword>
<evidence type="ECO:0000313" key="2">
    <source>
        <dbReference type="EMBL" id="SEH69927.1"/>
    </source>
</evidence>
<reference evidence="2 3" key="1">
    <citation type="submission" date="2016-10" db="EMBL/GenBank/DDBJ databases">
        <authorList>
            <person name="de Groot N.N."/>
        </authorList>
    </citation>
    <scope>NUCLEOTIDE SEQUENCE [LARGE SCALE GENOMIC DNA]</scope>
    <source>
        <strain evidence="2 3">CGMCC 1.10825</strain>
    </source>
</reference>
<evidence type="ECO:0000313" key="3">
    <source>
        <dbReference type="Proteomes" id="UP000199634"/>
    </source>
</evidence>
<dbReference type="STRING" id="1159016.SAMN02927937_00928"/>
<name>A0A1H6KEK7_9FLAO</name>
<dbReference type="AlphaFoldDB" id="A0A1H6KEK7"/>
<proteinExistence type="predicted"/>
<dbReference type="Proteomes" id="UP000199634">
    <property type="component" value="Unassembled WGS sequence"/>
</dbReference>
<feature type="signal peptide" evidence="1">
    <location>
        <begin position="1"/>
        <end position="21"/>
    </location>
</feature>
<evidence type="ECO:0000256" key="1">
    <source>
        <dbReference type="SAM" id="SignalP"/>
    </source>
</evidence>
<keyword evidence="3" id="KW-1185">Reference proteome</keyword>
<organism evidence="2 3">
    <name type="scientific">Paenimyroides marinum</name>
    <dbReference type="NCBI Taxonomy" id="1159016"/>
    <lineage>
        <taxon>Bacteria</taxon>
        <taxon>Pseudomonadati</taxon>
        <taxon>Bacteroidota</taxon>
        <taxon>Flavobacteriia</taxon>
        <taxon>Flavobacteriales</taxon>
        <taxon>Flavobacteriaceae</taxon>
        <taxon>Paenimyroides</taxon>
    </lineage>
</organism>
<accession>A0A1H6KEK7</accession>